<protein>
    <recommendedName>
        <fullName evidence="4">Elongator complex protein 5</fullName>
    </recommendedName>
</protein>
<name>A0AAV6VBC1_9ARAC</name>
<proteinExistence type="predicted"/>
<evidence type="ECO:0000313" key="2">
    <source>
        <dbReference type="EMBL" id="KAG8193934.1"/>
    </source>
</evidence>
<accession>A0AAV6VBC1</accession>
<keyword evidence="3" id="KW-1185">Reference proteome</keyword>
<dbReference type="EMBL" id="JAFNEN010000113">
    <property type="protein sequence ID" value="KAG8193934.1"/>
    <property type="molecule type" value="Genomic_DNA"/>
</dbReference>
<feature type="region of interest" description="Disordered" evidence="1">
    <location>
        <begin position="216"/>
        <end position="241"/>
    </location>
</feature>
<gene>
    <name evidence="2" type="ORF">JTE90_011486</name>
</gene>
<evidence type="ECO:0000256" key="1">
    <source>
        <dbReference type="SAM" id="MobiDB-lite"/>
    </source>
</evidence>
<reference evidence="2 3" key="1">
    <citation type="journal article" date="2022" name="Nat. Ecol. Evol.">
        <title>A masculinizing supergene underlies an exaggerated male reproductive morph in a spider.</title>
        <authorList>
            <person name="Hendrickx F."/>
            <person name="De Corte Z."/>
            <person name="Sonet G."/>
            <person name="Van Belleghem S.M."/>
            <person name="Kostlbacher S."/>
            <person name="Vangestel C."/>
        </authorList>
    </citation>
    <scope>NUCLEOTIDE SEQUENCE [LARGE SCALE GENOMIC DNA]</scope>
    <source>
        <strain evidence="2">W744_W776</strain>
    </source>
</reference>
<dbReference type="Proteomes" id="UP000827092">
    <property type="component" value="Unassembled WGS sequence"/>
</dbReference>
<evidence type="ECO:0000313" key="3">
    <source>
        <dbReference type="Proteomes" id="UP000827092"/>
    </source>
</evidence>
<organism evidence="2 3">
    <name type="scientific">Oedothorax gibbosus</name>
    <dbReference type="NCBI Taxonomy" id="931172"/>
    <lineage>
        <taxon>Eukaryota</taxon>
        <taxon>Metazoa</taxon>
        <taxon>Ecdysozoa</taxon>
        <taxon>Arthropoda</taxon>
        <taxon>Chelicerata</taxon>
        <taxon>Arachnida</taxon>
        <taxon>Araneae</taxon>
        <taxon>Araneomorphae</taxon>
        <taxon>Entelegynae</taxon>
        <taxon>Araneoidea</taxon>
        <taxon>Linyphiidae</taxon>
        <taxon>Erigoninae</taxon>
        <taxon>Oedothorax</taxon>
    </lineage>
</organism>
<dbReference type="AlphaFoldDB" id="A0AAV6VBC1"/>
<sequence>MRFTKGHRSFSLNTICYGYFFKGVCLRISSAALVYRRQMMIIEVHSNIRLSIRLSSDVFAAVVYRQSNVRPIDFFLIVTIDISFKKYLLVFEVHSNIRLSISVCLRISSAALVYRRQMMIIEVHSNIRLSIRCVSSDIFFCCGLTVVKYDVWVFGCLLLLWSIDVKCDDDDVTSADEGADEFGGVNIKVFRGPTSMTRGGESFAPFGYYVRMPPAAAPKGAKEGETEGFESEEEDFDQDDF</sequence>
<evidence type="ECO:0008006" key="4">
    <source>
        <dbReference type="Google" id="ProtNLM"/>
    </source>
</evidence>
<feature type="compositionally biased region" description="Acidic residues" evidence="1">
    <location>
        <begin position="226"/>
        <end position="241"/>
    </location>
</feature>
<comment type="caution">
    <text evidence="2">The sequence shown here is derived from an EMBL/GenBank/DDBJ whole genome shotgun (WGS) entry which is preliminary data.</text>
</comment>